<dbReference type="PANTHER" id="PTHR38731:SF1">
    <property type="entry name" value="FECR PROTEIN DOMAIN-CONTAINING PROTEIN"/>
    <property type="match status" value="1"/>
</dbReference>
<feature type="compositionally biased region" description="Pro residues" evidence="1">
    <location>
        <begin position="356"/>
        <end position="374"/>
    </location>
</feature>
<dbReference type="STRING" id="766136.BHF68_07310"/>
<dbReference type="Gene3D" id="2.60.120.1440">
    <property type="match status" value="1"/>
</dbReference>
<dbReference type="Gene3D" id="2.160.20.110">
    <property type="match status" value="1"/>
</dbReference>
<protein>
    <recommendedName>
        <fullName evidence="2">FecR protein domain-containing protein</fullName>
    </recommendedName>
</protein>
<dbReference type="PRINTS" id="PR01217">
    <property type="entry name" value="PRICHEXTENSN"/>
</dbReference>
<name>A0A1E5G1S6_9FIRM</name>
<evidence type="ECO:0000256" key="1">
    <source>
        <dbReference type="SAM" id="MobiDB-lite"/>
    </source>
</evidence>
<proteinExistence type="predicted"/>
<organism evidence="3 4">
    <name type="scientific">Desulfuribacillus alkaliarsenatis</name>
    <dbReference type="NCBI Taxonomy" id="766136"/>
    <lineage>
        <taxon>Bacteria</taxon>
        <taxon>Bacillati</taxon>
        <taxon>Bacillota</taxon>
        <taxon>Desulfuribacillia</taxon>
        <taxon>Desulfuribacillales</taxon>
        <taxon>Desulfuribacillaceae</taxon>
        <taxon>Desulfuribacillus</taxon>
    </lineage>
</organism>
<dbReference type="Proteomes" id="UP000094296">
    <property type="component" value="Unassembled WGS sequence"/>
</dbReference>
<evidence type="ECO:0000313" key="4">
    <source>
        <dbReference type="Proteomes" id="UP000094296"/>
    </source>
</evidence>
<feature type="domain" description="FecR protein" evidence="2">
    <location>
        <begin position="74"/>
        <end position="174"/>
    </location>
</feature>
<reference evidence="3 4" key="1">
    <citation type="submission" date="2016-09" db="EMBL/GenBank/DDBJ databases">
        <title>Draft genome sequence for the type strain of Desulfuribacillus alkaliarsenatis AHT28, an obligately anaerobic, sulfidogenic bacterium isolated from Russian soda lake sediments.</title>
        <authorList>
            <person name="Abin C.A."/>
            <person name="Hollibaugh J.T."/>
        </authorList>
    </citation>
    <scope>NUCLEOTIDE SEQUENCE [LARGE SCALE GENOMIC DNA]</scope>
    <source>
        <strain evidence="3 4">AHT28</strain>
    </source>
</reference>
<dbReference type="Pfam" id="PF04773">
    <property type="entry name" value="FecR"/>
    <property type="match status" value="1"/>
</dbReference>
<comment type="caution">
    <text evidence="3">The sequence shown here is derived from an EMBL/GenBank/DDBJ whole genome shotgun (WGS) entry which is preliminary data.</text>
</comment>
<dbReference type="PANTHER" id="PTHR38731">
    <property type="entry name" value="LIPL45-RELATED LIPOPROTEIN-RELATED"/>
    <property type="match status" value="1"/>
</dbReference>
<feature type="region of interest" description="Disordered" evidence="1">
    <location>
        <begin position="205"/>
        <end position="240"/>
    </location>
</feature>
<dbReference type="RefSeq" id="WP_069643443.1">
    <property type="nucleotide sequence ID" value="NZ_MIJE01000030.1"/>
</dbReference>
<gene>
    <name evidence="3" type="ORF">BHF68_07310</name>
</gene>
<evidence type="ECO:0000259" key="2">
    <source>
        <dbReference type="Pfam" id="PF04773"/>
    </source>
</evidence>
<dbReference type="AlphaFoldDB" id="A0A1E5G1S6"/>
<dbReference type="InterPro" id="IPR006860">
    <property type="entry name" value="FecR"/>
</dbReference>
<evidence type="ECO:0000313" key="3">
    <source>
        <dbReference type="EMBL" id="OEF96860.1"/>
    </source>
</evidence>
<accession>A0A1E5G1S6</accession>
<feature type="compositionally biased region" description="Pro residues" evidence="1">
    <location>
        <begin position="212"/>
        <end position="232"/>
    </location>
</feature>
<dbReference type="EMBL" id="MIJE01000030">
    <property type="protein sequence ID" value="OEF96860.1"/>
    <property type="molecule type" value="Genomic_DNA"/>
</dbReference>
<sequence length="1258" mass="134746">MRILNSTQIRKRKGLRLLGTIILCLSLLLPIGGITEASVTNARVISIDGDVQVMRGGGDKPFSAFVNMRLMEGDRIITGRGASARVEIDNERTITLSENTRIYLSELRGVSDTQQSSIALQAGGVASSVKSAVTSSSRFEIRTPTAVMGVRGTEFFTSYRDGEVDVRVVTGSVNVAASLSGGTPTPPARPPVVALPPVLNPEIAGGDVISPPVAPPRPIRPPAPPPPHPEPGAPDGTGMPERTVSFVVEAMQQVRFTEHTPPEQLLAPPEPFDLVGLDVIFIDRVAEIATETPEVIPEGIRQVIPEARQQAEERAQQQAQRQDIAPDELAELLRTREQQAELLNQRMVAPRSPSTVAPPPPPAPPSPTPAPTPDSDPGDSGGGGGEITQPTQPSASINIISVEPSTGIIPGIETTFSVQLSYQFSGINQGIVYLGFNDVEEDSYRLVSDQIVTSNSGTITLTGDAIVRNWGETPFKAYANISEYPHPDTWSPLWDATYDLHVSQIVTGFHTRINQQFILPDVSFPIIISDAYLDGNILDDSYEVEIFSNNDEVVFSDYVEFIDGQATVDVTLTSIGEHQLTVYIIALDMTEPTELNINVNGFSSLFAGGNGEVEDPYRIANPYQLNMMRYGLDKHYRLVDDIDLIDFGEEYDDGRGWVPIGDSVEQFTGTLDGNTFTISNLFINRPVTDFVGLFGVVGINGHLNSVALNDLVVTGDSYVGGIAGKSKGSINNSYASGYVVGSNFNTGGLVGKNYGGSIGNSYSAGSVIGHQMVGGLVGYNEARYEPQMVYASIAYSYSTSEVTGYRWVGGLTGSINYASITDSFALNPSLTKTSGNWDFGRITGLIGHDSDLANNYARYDMVEPFTDAFENKTPIGKDGGNLLSWSMVNGELIPHPSINTTSTIYDVDVVIEIEIHVRFGTFSEEATTTSSWVVDTTESSLALYSVTKNSDTNVTLSFNGTISTGETITIQALAQAFSGEFDSNELEIVVVEVPEVPLNLDGVGIDIINDVITGTTSNMEYSFDSTTGLDGTWSDCTDGETNVTFSHGLVFVRQKDNHSNFRHLTTIAQPAGPPTIGSTNQTSIVVNDGSIIGVDDTMEYKLQADSTWTVVPAEAIEVSGLVPGNYEVRVAATELVLPSQVAVVTIASPTTDLFGPINLTGGAEGINAYITITSLSGGTLTITFNESGTHGDLQQVSMVNEGTEELSVRTESNLLIIDLGGVPRTTEAIVAAIDGMQTQFTAVVENNSEGASWIPFPQ</sequence>
<feature type="region of interest" description="Disordered" evidence="1">
    <location>
        <begin position="345"/>
        <end position="395"/>
    </location>
</feature>
<keyword evidence="4" id="KW-1185">Reference proteome</keyword>